<evidence type="ECO:0000256" key="4">
    <source>
        <dbReference type="ARBA" id="ARBA00022692"/>
    </source>
</evidence>
<keyword evidence="9" id="KW-1015">Disulfide bond</keyword>
<comment type="similarity">
    <text evidence="2">Belongs to the patched family.</text>
</comment>
<reference evidence="13 14" key="1">
    <citation type="journal article" date="2023" name="Elife">
        <title>Identification of key yeast species and microbe-microbe interactions impacting larval growth of Drosophila in the wild.</title>
        <authorList>
            <person name="Mure A."/>
            <person name="Sugiura Y."/>
            <person name="Maeda R."/>
            <person name="Honda K."/>
            <person name="Sakurai N."/>
            <person name="Takahashi Y."/>
            <person name="Watada M."/>
            <person name="Katoh T."/>
            <person name="Gotoh A."/>
            <person name="Gotoh Y."/>
            <person name="Taniguchi I."/>
            <person name="Nakamura K."/>
            <person name="Hayashi T."/>
            <person name="Katayama T."/>
            <person name="Uemura T."/>
            <person name="Hattori Y."/>
        </authorList>
    </citation>
    <scope>NUCLEOTIDE SEQUENCE [LARGE SCALE GENOMIC DNA]</scope>
    <source>
        <strain evidence="13 14">PK-24</strain>
    </source>
</reference>
<keyword evidence="8 11" id="KW-0472">Membrane</keyword>
<feature type="transmembrane region" description="Helical" evidence="11">
    <location>
        <begin position="1255"/>
        <end position="1278"/>
    </location>
</feature>
<evidence type="ECO:0000256" key="9">
    <source>
        <dbReference type="ARBA" id="ARBA00023157"/>
    </source>
</evidence>
<dbReference type="EMBL" id="BTGB01000001">
    <property type="protein sequence ID" value="GMM43744.1"/>
    <property type="molecule type" value="Genomic_DNA"/>
</dbReference>
<feature type="transmembrane region" description="Helical" evidence="11">
    <location>
        <begin position="599"/>
        <end position="617"/>
    </location>
</feature>
<accession>A0AAV5QZA7</accession>
<feature type="transmembrane region" description="Helical" evidence="11">
    <location>
        <begin position="1153"/>
        <end position="1172"/>
    </location>
</feature>
<keyword evidence="6 11" id="KW-1133">Transmembrane helix</keyword>
<evidence type="ECO:0000256" key="6">
    <source>
        <dbReference type="ARBA" id="ARBA00022989"/>
    </source>
</evidence>
<dbReference type="PROSITE" id="PS50156">
    <property type="entry name" value="SSD"/>
    <property type="match status" value="1"/>
</dbReference>
<protein>
    <submittedName>
        <fullName evidence="13">Sphingolipid transporter</fullName>
    </submittedName>
</protein>
<keyword evidence="3" id="KW-0813">Transport</keyword>
<evidence type="ECO:0000256" key="7">
    <source>
        <dbReference type="ARBA" id="ARBA00023055"/>
    </source>
</evidence>
<dbReference type="Pfam" id="PF16414">
    <property type="entry name" value="NPC1_N"/>
    <property type="match status" value="1"/>
</dbReference>
<dbReference type="PANTHER" id="PTHR45727:SF2">
    <property type="entry name" value="NPC INTRACELLULAR CHOLESTEROL TRANSPORTER 1"/>
    <property type="match status" value="1"/>
</dbReference>
<evidence type="ECO:0000256" key="2">
    <source>
        <dbReference type="ARBA" id="ARBA00005585"/>
    </source>
</evidence>
<dbReference type="Gene3D" id="1.20.1640.10">
    <property type="entry name" value="Multidrug efflux transporter AcrB transmembrane domain"/>
    <property type="match status" value="2"/>
</dbReference>
<dbReference type="Pfam" id="PF12349">
    <property type="entry name" value="Sterol-sensing"/>
    <property type="match status" value="1"/>
</dbReference>
<keyword evidence="10" id="KW-0325">Glycoprotein</keyword>
<dbReference type="InterPro" id="IPR053956">
    <property type="entry name" value="NPC1_MLD"/>
</dbReference>
<dbReference type="GO" id="GO:0016020">
    <property type="term" value="C:membrane"/>
    <property type="evidence" value="ECO:0007669"/>
    <property type="project" value="UniProtKB-SubCell"/>
</dbReference>
<dbReference type="SUPFAM" id="SSF82866">
    <property type="entry name" value="Multidrug efflux transporter AcrB transmembrane domain"/>
    <property type="match status" value="2"/>
</dbReference>
<dbReference type="InterPro" id="IPR053958">
    <property type="entry name" value="HMGCR/SNAP/NPC1-like_SSD"/>
</dbReference>
<feature type="transmembrane region" description="Helical" evidence="11">
    <location>
        <begin position="655"/>
        <end position="679"/>
    </location>
</feature>
<evidence type="ECO:0000259" key="12">
    <source>
        <dbReference type="PROSITE" id="PS50156"/>
    </source>
</evidence>
<feature type="transmembrane region" description="Helical" evidence="11">
    <location>
        <begin position="253"/>
        <end position="275"/>
    </location>
</feature>
<feature type="transmembrane region" description="Helical" evidence="11">
    <location>
        <begin position="1218"/>
        <end position="1243"/>
    </location>
</feature>
<dbReference type="AlphaFoldDB" id="A0AAV5QZA7"/>
<evidence type="ECO:0000256" key="8">
    <source>
        <dbReference type="ARBA" id="ARBA00023136"/>
    </source>
</evidence>
<dbReference type="GO" id="GO:0032934">
    <property type="term" value="F:sterol binding"/>
    <property type="evidence" value="ECO:0007669"/>
    <property type="project" value="TreeGrafter"/>
</dbReference>
<evidence type="ECO:0000256" key="1">
    <source>
        <dbReference type="ARBA" id="ARBA00004141"/>
    </source>
</evidence>
<evidence type="ECO:0000256" key="10">
    <source>
        <dbReference type="ARBA" id="ARBA00023180"/>
    </source>
</evidence>
<evidence type="ECO:0000256" key="3">
    <source>
        <dbReference type="ARBA" id="ARBA00022448"/>
    </source>
</evidence>
<evidence type="ECO:0000256" key="5">
    <source>
        <dbReference type="ARBA" id="ARBA00022729"/>
    </source>
</evidence>
<dbReference type="InterPro" id="IPR000731">
    <property type="entry name" value="SSD"/>
</dbReference>
<feature type="transmembrane region" description="Helical" evidence="11">
    <location>
        <begin position="1126"/>
        <end position="1146"/>
    </location>
</feature>
<organism evidence="13 14">
    <name type="scientific">Pichia kluyveri</name>
    <name type="common">Yeast</name>
    <dbReference type="NCBI Taxonomy" id="36015"/>
    <lineage>
        <taxon>Eukaryota</taxon>
        <taxon>Fungi</taxon>
        <taxon>Dikarya</taxon>
        <taxon>Ascomycota</taxon>
        <taxon>Saccharomycotina</taxon>
        <taxon>Pichiomycetes</taxon>
        <taxon>Pichiales</taxon>
        <taxon>Pichiaceae</taxon>
        <taxon>Pichia</taxon>
    </lineage>
</organism>
<evidence type="ECO:0000256" key="11">
    <source>
        <dbReference type="SAM" id="Phobius"/>
    </source>
</evidence>
<sequence>MSVDNPVHQQGWCITYGSAGKRSPFDPELPAFANKPAQKLSLEAQSILLDVCGSSWDDISYTCCDESQLNVLSNNLNRIAPLISSCPACRHSFNQLFCHFTCSPNQSQFINVTSTETFPNGNIAIDELEFYVNPQNSLQFYNSCKNIKIGATNGLAMDLIGGGATNYTSFLKFLGDVKPQLGGSPFQINFKYNIEDIQDIEDNKNSSLKLLDWDTKDCNDIDPNFACACSDCPLICPVLDTLPKRDAHFDNKVSHFVLISYFILLISYFSILKIWRINKSKKRGVFLNDEDTENDTNNDDNEIIIEATNTLTSSIISFNSANIHPLNTKKAYIVNRYLEHFFYNLGYICSTYPKIILIITSIIIIIFTSFMSFIQFETNPINLWVSPTSDVFIQKQIFDESFNPFYRTQQLILSNSTGDSILQDYDFIKWWFQKENEMINLQSTLYINDTQYNVTYDDICFKPLEETCILESFTQYFYGDINYLPESNWKEKIQLCAGSPVECLPTFQQPLKPNLIFGRTEDRNEDILQSSSIVVTFLNYNNNDINSKQVQMASSWENMFESYLLNNLTVEANDRGINLSFMTEVSLEKELNKSTNTDIRIVVLSYLIMFIYASYSLSMNQLNNNISFVNSTFITPFGKISGNNLILQFFSKTKFSLGLIGIVIVLFSVFASMGFWSLMGLKSTLIIVEVIPFLILAIGIDNIFLISNELKNIEKLFIMNNLNLNIKIAKTMSNIGPSILLSSLSQIFCFSLGSFVTMPAVKNFSLYITVAVIFNTILQITTFVSILTLEQERIHSGKLDLIPFVKIEPNSVSLPINNNNNDYHSGSGSNLIQMLNESDDNNSKSILNDFFQKKFVPFIFRKDVKRLIMIIFLSVFGISLSLIPKLELGLDQRIALPNDSYLINYFNDMYDYLNVGPPVYFIVEDFNVTAIDNQKQLCSKFTKCDSYSMVNIINGEYSRVNESYIAEPVSSWIDDFLLWMNPELNECCRVKVRNDDEFCEPFASPRMCKACLADKDWDYQMNGFPEGEEFMKYFNEWIESPSYPCALGGKAPYSSSIYEDEDFKSIKRSAFRTLHTALRSQDDFIKAYSNSKRIVKEVKEYHPDLKVFAYSPFYIFFDQYETIGRLTILLLSIGMIVIGVITAIFFGSIRNSMILIINLLFIMTNIIGWLVLNEISLNGVSLVNLMICLGLSVEFSIHLIKYFNELNGIAEERAKESVAYIGTITLSGITMTKLIGVCVLSFTRSEIFRVYYFKMWIGLVVIASIHSLVFTPVLMSIIG</sequence>
<keyword evidence="7" id="KW-0445">Lipid transport</keyword>
<comment type="subcellular location">
    <subcellularLocation>
        <location evidence="1">Membrane</location>
        <topology evidence="1">Multi-pass membrane protein</topology>
    </subcellularLocation>
</comment>
<dbReference type="Proteomes" id="UP001378960">
    <property type="component" value="Unassembled WGS sequence"/>
</dbReference>
<dbReference type="InterPro" id="IPR032190">
    <property type="entry name" value="NPC1_N"/>
</dbReference>
<name>A0AAV5QZA7_PICKL</name>
<dbReference type="PANTHER" id="PTHR45727">
    <property type="entry name" value="NPC INTRACELLULAR CHOLESTEROL TRANSPORTER 1"/>
    <property type="match status" value="1"/>
</dbReference>
<dbReference type="Pfam" id="PF22314">
    <property type="entry name" value="NPC1_MLD"/>
    <property type="match status" value="1"/>
</dbReference>
<feature type="domain" description="SSD" evidence="12">
    <location>
        <begin position="598"/>
        <end position="789"/>
    </location>
</feature>
<proteinExistence type="inferred from homology"/>
<keyword evidence="4 11" id="KW-0812">Transmembrane</keyword>
<comment type="caution">
    <text evidence="13">The sequence shown here is derived from an EMBL/GenBank/DDBJ whole genome shotgun (WGS) entry which is preliminary data.</text>
</comment>
<evidence type="ECO:0000313" key="14">
    <source>
        <dbReference type="Proteomes" id="UP001378960"/>
    </source>
</evidence>
<evidence type="ECO:0000313" key="13">
    <source>
        <dbReference type="EMBL" id="GMM43744.1"/>
    </source>
</evidence>
<keyword evidence="5" id="KW-0732">Signal</keyword>
<feature type="transmembrane region" description="Helical" evidence="11">
    <location>
        <begin position="867"/>
        <end position="884"/>
    </location>
</feature>
<keyword evidence="14" id="KW-1185">Reference proteome</keyword>
<feature type="transmembrane region" description="Helical" evidence="11">
    <location>
        <begin position="355"/>
        <end position="376"/>
    </location>
</feature>
<feature type="transmembrane region" description="Helical" evidence="11">
    <location>
        <begin position="764"/>
        <end position="789"/>
    </location>
</feature>
<gene>
    <name evidence="13" type="ORF">DAPK24_003190</name>
</gene>
<feature type="transmembrane region" description="Helical" evidence="11">
    <location>
        <begin position="685"/>
        <end position="706"/>
    </location>
</feature>
<dbReference type="GO" id="GO:0015918">
    <property type="term" value="P:sterol transport"/>
    <property type="evidence" value="ECO:0007669"/>
    <property type="project" value="TreeGrafter"/>
</dbReference>
<feature type="transmembrane region" description="Helical" evidence="11">
    <location>
        <begin position="739"/>
        <end position="758"/>
    </location>
</feature>